<proteinExistence type="predicted"/>
<feature type="region of interest" description="Disordered" evidence="1">
    <location>
        <begin position="37"/>
        <end position="59"/>
    </location>
</feature>
<dbReference type="EMBL" id="BGPR01012409">
    <property type="protein sequence ID" value="GBN55929.1"/>
    <property type="molecule type" value="Genomic_DNA"/>
</dbReference>
<reference evidence="2 3" key="1">
    <citation type="journal article" date="2019" name="Sci. Rep.">
        <title>Orb-weaving spider Araneus ventricosus genome elucidates the spidroin gene catalogue.</title>
        <authorList>
            <person name="Kono N."/>
            <person name="Nakamura H."/>
            <person name="Ohtoshi R."/>
            <person name="Moran D.A.P."/>
            <person name="Shinohara A."/>
            <person name="Yoshida Y."/>
            <person name="Fujiwara M."/>
            <person name="Mori M."/>
            <person name="Tomita M."/>
            <person name="Arakawa K."/>
        </authorList>
    </citation>
    <scope>NUCLEOTIDE SEQUENCE [LARGE SCALE GENOMIC DNA]</scope>
</reference>
<protein>
    <submittedName>
        <fullName evidence="2">Uncharacterized protein</fullName>
    </submittedName>
</protein>
<comment type="caution">
    <text evidence="2">The sequence shown here is derived from an EMBL/GenBank/DDBJ whole genome shotgun (WGS) entry which is preliminary data.</text>
</comment>
<keyword evidence="3" id="KW-1185">Reference proteome</keyword>
<evidence type="ECO:0000256" key="1">
    <source>
        <dbReference type="SAM" id="MobiDB-lite"/>
    </source>
</evidence>
<name>A0A4Y2PXG6_ARAVE</name>
<dbReference type="AlphaFoldDB" id="A0A4Y2PXG6"/>
<organism evidence="2 3">
    <name type="scientific">Araneus ventricosus</name>
    <name type="common">Orbweaver spider</name>
    <name type="synonym">Epeira ventricosa</name>
    <dbReference type="NCBI Taxonomy" id="182803"/>
    <lineage>
        <taxon>Eukaryota</taxon>
        <taxon>Metazoa</taxon>
        <taxon>Ecdysozoa</taxon>
        <taxon>Arthropoda</taxon>
        <taxon>Chelicerata</taxon>
        <taxon>Arachnida</taxon>
        <taxon>Araneae</taxon>
        <taxon>Araneomorphae</taxon>
        <taxon>Entelegynae</taxon>
        <taxon>Araneoidea</taxon>
        <taxon>Araneidae</taxon>
        <taxon>Araneus</taxon>
    </lineage>
</organism>
<evidence type="ECO:0000313" key="3">
    <source>
        <dbReference type="Proteomes" id="UP000499080"/>
    </source>
</evidence>
<evidence type="ECO:0000313" key="2">
    <source>
        <dbReference type="EMBL" id="GBN55929.1"/>
    </source>
</evidence>
<sequence>MWYKFFDTFLEEGQKLMMEPLRVPHDLKRIVERSRLSLTGQTRGNRRAMDPNCKASDPTLSVPNKQSVLHCYGSVRPCIKLKPNHTPEEFS</sequence>
<gene>
    <name evidence="2" type="ORF">AVEN_169467_1</name>
</gene>
<dbReference type="Proteomes" id="UP000499080">
    <property type="component" value="Unassembled WGS sequence"/>
</dbReference>
<accession>A0A4Y2PXG6</accession>